<feature type="transmembrane region" description="Helical" evidence="1">
    <location>
        <begin position="12"/>
        <end position="30"/>
    </location>
</feature>
<gene>
    <name evidence="2" type="ORF">BJI46_06740</name>
</gene>
<dbReference type="Proteomes" id="UP000185895">
    <property type="component" value="Unassembled WGS sequence"/>
</dbReference>
<dbReference type="AlphaFoldDB" id="A0A1E7QWF4"/>
<comment type="caution">
    <text evidence="2">The sequence shown here is derived from an EMBL/GenBank/DDBJ whole genome shotgun (WGS) entry which is preliminary data.</text>
</comment>
<protein>
    <submittedName>
        <fullName evidence="2">Uncharacterized protein</fullName>
    </submittedName>
</protein>
<sequence>MEQIALKHLHMLIAAMVFLFFLIRAFPILIQKIWKEQSTMSTKILVACQHTGYSLLVLSGLGLLWYKDFAVQPWFYAKILLFIVILSACSKAFKRRIDRLLIQRQAGLIVALIAYCALFALILIKPQFG</sequence>
<dbReference type="InterPro" id="IPR007360">
    <property type="entry name" value="SirB"/>
</dbReference>
<evidence type="ECO:0000313" key="2">
    <source>
        <dbReference type="EMBL" id="OEY91429.1"/>
    </source>
</evidence>
<name>A0A1E7QWF4_9GAMM</name>
<feature type="transmembrane region" description="Helical" evidence="1">
    <location>
        <begin position="51"/>
        <end position="67"/>
    </location>
</feature>
<proteinExistence type="predicted"/>
<dbReference type="OrthoDB" id="6713299at2"/>
<accession>A0A1E7QWF4</accession>
<reference evidence="2 3" key="1">
    <citation type="submission" date="2016-09" db="EMBL/GenBank/DDBJ databases">
        <authorList>
            <person name="Capua I."/>
            <person name="De Benedictis P."/>
            <person name="Joannis T."/>
            <person name="Lombin L.H."/>
            <person name="Cattoli G."/>
        </authorList>
    </citation>
    <scope>NUCLEOTIDE SEQUENCE [LARGE SCALE GENOMIC DNA]</scope>
    <source>
        <strain evidence="2 3">ANC 4671</strain>
    </source>
</reference>
<keyword evidence="1" id="KW-1133">Transmembrane helix</keyword>
<feature type="transmembrane region" description="Helical" evidence="1">
    <location>
        <begin position="73"/>
        <end position="93"/>
    </location>
</feature>
<keyword evidence="1" id="KW-0812">Transmembrane</keyword>
<dbReference type="Pfam" id="PF04247">
    <property type="entry name" value="SirB"/>
    <property type="match status" value="1"/>
</dbReference>
<keyword evidence="1" id="KW-0472">Membrane</keyword>
<feature type="transmembrane region" description="Helical" evidence="1">
    <location>
        <begin position="105"/>
        <end position="124"/>
    </location>
</feature>
<organism evidence="2 3">
    <name type="scientific">Acinetobacter qingfengensis</name>
    <dbReference type="NCBI Taxonomy" id="1262585"/>
    <lineage>
        <taxon>Bacteria</taxon>
        <taxon>Pseudomonadati</taxon>
        <taxon>Pseudomonadota</taxon>
        <taxon>Gammaproteobacteria</taxon>
        <taxon>Moraxellales</taxon>
        <taxon>Moraxellaceae</taxon>
        <taxon>Acinetobacter</taxon>
    </lineage>
</organism>
<evidence type="ECO:0000256" key="1">
    <source>
        <dbReference type="SAM" id="Phobius"/>
    </source>
</evidence>
<evidence type="ECO:0000313" key="3">
    <source>
        <dbReference type="Proteomes" id="UP000185895"/>
    </source>
</evidence>
<dbReference type="PIRSF" id="PIRSF005610">
    <property type="entry name" value="SirB"/>
    <property type="match status" value="1"/>
</dbReference>
<dbReference type="STRING" id="1262585.BJI46_06740"/>
<keyword evidence="3" id="KW-1185">Reference proteome</keyword>
<dbReference type="EMBL" id="MKKK01000074">
    <property type="protein sequence ID" value="OEY91429.1"/>
    <property type="molecule type" value="Genomic_DNA"/>
</dbReference>
<dbReference type="RefSeq" id="WP_070071045.1">
    <property type="nucleotide sequence ID" value="NZ_MKKK01000074.1"/>
</dbReference>